<dbReference type="OrthoDB" id="2798374at2759"/>
<protein>
    <submittedName>
        <fullName evidence="1">Uncharacterized protein</fullName>
    </submittedName>
</protein>
<accession>A0A8E2DJV7</accession>
<keyword evidence="2" id="KW-1185">Reference proteome</keyword>
<dbReference type="AlphaFoldDB" id="A0A8E2DJV7"/>
<feature type="non-terminal residue" evidence="1">
    <location>
        <position position="84"/>
    </location>
</feature>
<evidence type="ECO:0000313" key="2">
    <source>
        <dbReference type="Proteomes" id="UP000250043"/>
    </source>
</evidence>
<evidence type="ECO:0000313" key="1">
    <source>
        <dbReference type="EMBL" id="OCH89787.1"/>
    </source>
</evidence>
<dbReference type="EMBL" id="KV722419">
    <property type="protein sequence ID" value="OCH89787.1"/>
    <property type="molecule type" value="Genomic_DNA"/>
</dbReference>
<proteinExistence type="predicted"/>
<name>A0A8E2DJV7_9APHY</name>
<reference evidence="1 2" key="1">
    <citation type="submission" date="2016-07" db="EMBL/GenBank/DDBJ databases">
        <title>Draft genome of the white-rot fungus Obba rivulosa 3A-2.</title>
        <authorList>
            <consortium name="DOE Joint Genome Institute"/>
            <person name="Miettinen O."/>
            <person name="Riley R."/>
            <person name="Acob R."/>
            <person name="Barry K."/>
            <person name="Cullen D."/>
            <person name="De Vries R."/>
            <person name="Hainaut M."/>
            <person name="Hatakka A."/>
            <person name="Henrissat B."/>
            <person name="Hilden K."/>
            <person name="Kuo R."/>
            <person name="Labutti K."/>
            <person name="Lipzen A."/>
            <person name="Makela M.R."/>
            <person name="Sandor L."/>
            <person name="Spatafora J.W."/>
            <person name="Grigoriev I.V."/>
            <person name="Hibbett D.S."/>
        </authorList>
    </citation>
    <scope>NUCLEOTIDE SEQUENCE [LARGE SCALE GENOMIC DNA]</scope>
    <source>
        <strain evidence="1 2">3A-2</strain>
    </source>
</reference>
<sequence length="84" mass="9857">LLLYDAEHLKYEDIPHYTKMLQMIMKVYHTKHKALVTDVQSALGRVSFTTNIWSDLSLRAFIAITVHYCICDEEFHLQLQSCLL</sequence>
<organism evidence="1 2">
    <name type="scientific">Obba rivulosa</name>
    <dbReference type="NCBI Taxonomy" id="1052685"/>
    <lineage>
        <taxon>Eukaryota</taxon>
        <taxon>Fungi</taxon>
        <taxon>Dikarya</taxon>
        <taxon>Basidiomycota</taxon>
        <taxon>Agaricomycotina</taxon>
        <taxon>Agaricomycetes</taxon>
        <taxon>Polyporales</taxon>
        <taxon>Gelatoporiaceae</taxon>
        <taxon>Obba</taxon>
    </lineage>
</organism>
<feature type="non-terminal residue" evidence="1">
    <location>
        <position position="1"/>
    </location>
</feature>
<gene>
    <name evidence="1" type="ORF">OBBRIDRAFT_709735</name>
</gene>
<dbReference type="Proteomes" id="UP000250043">
    <property type="component" value="Unassembled WGS sequence"/>
</dbReference>